<keyword evidence="2" id="KW-1185">Reference proteome</keyword>
<evidence type="ECO:0000313" key="2">
    <source>
        <dbReference type="Proteomes" id="UP001162992"/>
    </source>
</evidence>
<gene>
    <name evidence="1" type="ORF">O6H91_15G006200</name>
</gene>
<name>A0ACC2BFI1_DIPCM</name>
<accession>A0ACC2BFI1</accession>
<reference evidence="2" key="1">
    <citation type="journal article" date="2024" name="Proc. Natl. Acad. Sci. U.S.A.">
        <title>Extraordinary preservation of gene collinearity over three hundred million years revealed in homosporous lycophytes.</title>
        <authorList>
            <person name="Li C."/>
            <person name="Wickell D."/>
            <person name="Kuo L.Y."/>
            <person name="Chen X."/>
            <person name="Nie B."/>
            <person name="Liao X."/>
            <person name="Peng D."/>
            <person name="Ji J."/>
            <person name="Jenkins J."/>
            <person name="Williams M."/>
            <person name="Shu S."/>
            <person name="Plott C."/>
            <person name="Barry K."/>
            <person name="Rajasekar S."/>
            <person name="Grimwood J."/>
            <person name="Han X."/>
            <person name="Sun S."/>
            <person name="Hou Z."/>
            <person name="He W."/>
            <person name="Dai G."/>
            <person name="Sun C."/>
            <person name="Schmutz J."/>
            <person name="Leebens-Mack J.H."/>
            <person name="Li F.W."/>
            <person name="Wang L."/>
        </authorList>
    </citation>
    <scope>NUCLEOTIDE SEQUENCE [LARGE SCALE GENOMIC DNA]</scope>
    <source>
        <strain evidence="2">cv. PW_Plant_1</strain>
    </source>
</reference>
<organism evidence="1 2">
    <name type="scientific">Diphasiastrum complanatum</name>
    <name type="common">Issler's clubmoss</name>
    <name type="synonym">Lycopodium complanatum</name>
    <dbReference type="NCBI Taxonomy" id="34168"/>
    <lineage>
        <taxon>Eukaryota</taxon>
        <taxon>Viridiplantae</taxon>
        <taxon>Streptophyta</taxon>
        <taxon>Embryophyta</taxon>
        <taxon>Tracheophyta</taxon>
        <taxon>Lycopodiopsida</taxon>
        <taxon>Lycopodiales</taxon>
        <taxon>Lycopodiaceae</taxon>
        <taxon>Lycopodioideae</taxon>
        <taxon>Diphasiastrum</taxon>
    </lineage>
</organism>
<proteinExistence type="predicted"/>
<comment type="caution">
    <text evidence="1">The sequence shown here is derived from an EMBL/GenBank/DDBJ whole genome shotgun (WGS) entry which is preliminary data.</text>
</comment>
<sequence>MASLQERNGTKDPVFDQESAQIMKQSENSRNESEKLADFDNSDSNKQLENLAVAFSKRCKEVLSTSDGNTPGFDIEAYADIRSITEELSKQNHDLSDTEADLCLEVDVPVEKLEITSQELIVIVGHGSRLQTNGVHTSHSLTFPEQIQDLQIKDKPEKLTNYRELCQHQVHSSQIECIIAQPTQGVSSVVKVQPDTLERSADESLEFLKSKGESVNPGYNRTDQTQNASTKNSNCKGGPPDSAEVKLLPETTEYSTKRHSSPLPQQRPLLDLNVKEKDFPTASIQQPFTDAQQCQLRTQILVYGSLIEGTLPGEALMGVAFADISNETRIESWDSYIRRSKRIWEKIWQTAGQKSQRKVSSSGALPHARISNRPSTLVSTGPNKSSTPFKSPKTTTPIFPSSEAIVFDAPISEAKTDKASNPKLQTSKGLHPTHITSSVTPVELRQKSYASSCSPSSWGVPSRTSPVAKRLQGARSHLDHWQMRYRNSPYTQQGSFQATASCPPWFSPYSSGHSVPPLCARVMPPASEAIHAKKAIPTSLSGSSGCHYLPVLPTLPILHPYSSKVVATSGTNAAGGGARTLGTDKAGVRKCTRAESQWKRRKAPRFVEGTKAYIVPPALAPSINPSIMPNLSGHSFWADQRSTSNCAAPSTAFGAPDTDKFPVNYQGGSEDRCTYISRENLPPMTNVAADSDSLYVDSQSVSKEKLMQRPFLRDNISPLEQAKLNAHKAASAAAMALEHSQSICDQLRHSNDGTVSQIASSTAAVAAAASVAKAAAAAAKLAYEAAIQAKSMVNETMDEKPAGTIVETGSGSRIRSSIQDSESMWVVDEMGKDLSKQCQVSSSCKSVITLAKASVRKQIESAAAATRRAQNLDALVQAAELAVGAALQAGAVVAMGEPAPLTPKTLREVGFGALWKIGPKASQKKSTGKVVSSPRKTNLKIRRDSMHYSKVKKTGKLHTRGGSKARQNQETKPPSKENQMCQKQLPKEQKGSDGRGSRKLQSPKKVKEVLSSRIAQPPPLSDGTTGGVPPLPGKMQVELNWETDEILEGSVVEVVPDEEGLQGVWFSAKVLSTNGNQALVVYDELLADDGNGQLQEWVPLQASDHREQGPPRVRLAHPMIKDEASRKRRRSAMGNQMWRVGDHVDAWMRDGWWEGIVTSMSSEDENKVIVFFPGDGDIQVIKSWNLRPSLVWKNGRWIVYSELSLQANVQEQHPPSTGPSTDIAQHNKSILSIIHQERESLPEFGVASHAEDSSIGISLMTTKKAITPSLSPLGKKKQNLEVVTAAADTYKSLKRKKSTATFEINKVDAREKFAAACLKNNGGRSEDGGHSSSSEVSSEKPAYVIQKATRTPLSLPLYPNSWTESEIAPQNIEKRSENQFAKKREEASCDTEMTLSASYLSGNISSPHFSSQKRPTPEVRKRKYQKQYPKTIIGMKIDGKQPFAKVSSTKIDKRKTRRSLMQDLLLYTDKQVQLNTISAQNQQNRCLEALEVCRKSGRISHSTH</sequence>
<dbReference type="EMBL" id="CM055106">
    <property type="protein sequence ID" value="KAJ7528506.1"/>
    <property type="molecule type" value="Genomic_DNA"/>
</dbReference>
<dbReference type="Proteomes" id="UP001162992">
    <property type="component" value="Chromosome 15"/>
</dbReference>
<evidence type="ECO:0000313" key="1">
    <source>
        <dbReference type="EMBL" id="KAJ7528506.1"/>
    </source>
</evidence>
<protein>
    <submittedName>
        <fullName evidence="1">Uncharacterized protein</fullName>
    </submittedName>
</protein>